<feature type="compositionally biased region" description="Polar residues" evidence="2">
    <location>
        <begin position="198"/>
        <end position="218"/>
    </location>
</feature>
<dbReference type="InterPro" id="IPR001138">
    <property type="entry name" value="Zn2Cys6_DnaBD"/>
</dbReference>
<feature type="compositionally biased region" description="Gly residues" evidence="2">
    <location>
        <begin position="540"/>
        <end position="552"/>
    </location>
</feature>
<evidence type="ECO:0000313" key="5">
    <source>
        <dbReference type="Proteomes" id="UP001302812"/>
    </source>
</evidence>
<gene>
    <name evidence="4" type="ORF">N656DRAFT_795824</name>
</gene>
<dbReference type="Pfam" id="PF00172">
    <property type="entry name" value="Zn_clus"/>
    <property type="match status" value="1"/>
</dbReference>
<feature type="region of interest" description="Disordered" evidence="2">
    <location>
        <begin position="532"/>
        <end position="556"/>
    </location>
</feature>
<dbReference type="GO" id="GO:0008270">
    <property type="term" value="F:zinc ion binding"/>
    <property type="evidence" value="ECO:0007669"/>
    <property type="project" value="InterPro"/>
</dbReference>
<dbReference type="PROSITE" id="PS50048">
    <property type="entry name" value="ZN2_CY6_FUNGAL_2"/>
    <property type="match status" value="1"/>
</dbReference>
<feature type="compositionally biased region" description="Low complexity" evidence="2">
    <location>
        <begin position="234"/>
        <end position="275"/>
    </location>
</feature>
<reference evidence="4" key="1">
    <citation type="journal article" date="2023" name="Mol. Phylogenet. Evol.">
        <title>Genome-scale phylogeny and comparative genomics of the fungal order Sordariales.</title>
        <authorList>
            <person name="Hensen N."/>
            <person name="Bonometti L."/>
            <person name="Westerberg I."/>
            <person name="Brannstrom I.O."/>
            <person name="Guillou S."/>
            <person name="Cros-Aarteil S."/>
            <person name="Calhoun S."/>
            <person name="Haridas S."/>
            <person name="Kuo A."/>
            <person name="Mondo S."/>
            <person name="Pangilinan J."/>
            <person name="Riley R."/>
            <person name="LaButti K."/>
            <person name="Andreopoulos B."/>
            <person name="Lipzen A."/>
            <person name="Chen C."/>
            <person name="Yan M."/>
            <person name="Daum C."/>
            <person name="Ng V."/>
            <person name="Clum A."/>
            <person name="Steindorff A."/>
            <person name="Ohm R.A."/>
            <person name="Martin F."/>
            <person name="Silar P."/>
            <person name="Natvig D.O."/>
            <person name="Lalanne C."/>
            <person name="Gautier V."/>
            <person name="Ament-Velasquez S.L."/>
            <person name="Kruys A."/>
            <person name="Hutchinson M.I."/>
            <person name="Powell A.J."/>
            <person name="Barry K."/>
            <person name="Miller A.N."/>
            <person name="Grigoriev I.V."/>
            <person name="Debuchy R."/>
            <person name="Gladieux P."/>
            <person name="Hiltunen Thoren M."/>
            <person name="Johannesson H."/>
        </authorList>
    </citation>
    <scope>NUCLEOTIDE SEQUENCE</scope>
    <source>
        <strain evidence="4">CBS 508.74</strain>
    </source>
</reference>
<dbReference type="EMBL" id="MU853335">
    <property type="protein sequence ID" value="KAK4115133.1"/>
    <property type="molecule type" value="Genomic_DNA"/>
</dbReference>
<dbReference type="Gene3D" id="4.10.240.10">
    <property type="entry name" value="Zn(2)-C6 fungal-type DNA-binding domain"/>
    <property type="match status" value="1"/>
</dbReference>
<dbReference type="CDD" id="cd00067">
    <property type="entry name" value="GAL4"/>
    <property type="match status" value="1"/>
</dbReference>
<protein>
    <recommendedName>
        <fullName evidence="3">Zn(2)-C6 fungal-type domain-containing protein</fullName>
    </recommendedName>
</protein>
<comment type="caution">
    <text evidence="4">The sequence shown here is derived from an EMBL/GenBank/DDBJ whole genome shotgun (WGS) entry which is preliminary data.</text>
</comment>
<dbReference type="InterPro" id="IPR052973">
    <property type="entry name" value="Fungal_sec-metab_reg_TF"/>
</dbReference>
<proteinExistence type="predicted"/>
<evidence type="ECO:0000313" key="4">
    <source>
        <dbReference type="EMBL" id="KAK4115133.1"/>
    </source>
</evidence>
<name>A0AAN6YVK0_9PEZI</name>
<dbReference type="PANTHER" id="PTHR35392">
    <property type="entry name" value="ZN(II)2CYS6 TRANSCRIPTION FACTOR (EUROFUNG)-RELATED-RELATED"/>
    <property type="match status" value="1"/>
</dbReference>
<dbReference type="SUPFAM" id="SSF57701">
    <property type="entry name" value="Zn2/Cys6 DNA-binding domain"/>
    <property type="match status" value="1"/>
</dbReference>
<evidence type="ECO:0000256" key="2">
    <source>
        <dbReference type="SAM" id="MobiDB-lite"/>
    </source>
</evidence>
<feature type="compositionally biased region" description="Low complexity" evidence="2">
    <location>
        <begin position="284"/>
        <end position="296"/>
    </location>
</feature>
<dbReference type="Proteomes" id="UP001302812">
    <property type="component" value="Unassembled WGS sequence"/>
</dbReference>
<accession>A0AAN6YVK0</accession>
<reference evidence="4" key="2">
    <citation type="submission" date="2023-05" db="EMBL/GenBank/DDBJ databases">
        <authorList>
            <consortium name="Lawrence Berkeley National Laboratory"/>
            <person name="Steindorff A."/>
            <person name="Hensen N."/>
            <person name="Bonometti L."/>
            <person name="Westerberg I."/>
            <person name="Brannstrom I.O."/>
            <person name="Guillou S."/>
            <person name="Cros-Aarteil S."/>
            <person name="Calhoun S."/>
            <person name="Haridas S."/>
            <person name="Kuo A."/>
            <person name="Mondo S."/>
            <person name="Pangilinan J."/>
            <person name="Riley R."/>
            <person name="Labutti K."/>
            <person name="Andreopoulos B."/>
            <person name="Lipzen A."/>
            <person name="Chen C."/>
            <person name="Yanf M."/>
            <person name="Daum C."/>
            <person name="Ng V."/>
            <person name="Clum A."/>
            <person name="Ohm R."/>
            <person name="Martin F."/>
            <person name="Silar P."/>
            <person name="Natvig D."/>
            <person name="Lalanne C."/>
            <person name="Gautier V."/>
            <person name="Ament-Velasquez S.L."/>
            <person name="Kruys A."/>
            <person name="Hutchinson M.I."/>
            <person name="Powell A.J."/>
            <person name="Barry K."/>
            <person name="Miller A.N."/>
            <person name="Grigoriev I.V."/>
            <person name="Debuchy R."/>
            <person name="Gladieux P."/>
            <person name="Thoren M.H."/>
            <person name="Johannesson H."/>
        </authorList>
    </citation>
    <scope>NUCLEOTIDE SEQUENCE</scope>
    <source>
        <strain evidence="4">CBS 508.74</strain>
    </source>
</reference>
<dbReference type="PANTHER" id="PTHR35392:SF5">
    <property type="entry name" value="ZN(2)-C6 FUNGAL-TYPE DOMAIN-CONTAINING PROTEIN"/>
    <property type="match status" value="1"/>
</dbReference>
<feature type="region of interest" description="Disordered" evidence="2">
    <location>
        <begin position="99"/>
        <end position="130"/>
    </location>
</feature>
<feature type="domain" description="Zn(2)-C6 fungal-type" evidence="3">
    <location>
        <begin position="405"/>
        <end position="437"/>
    </location>
</feature>
<dbReference type="GeneID" id="89941586"/>
<feature type="compositionally biased region" description="Low complexity" evidence="2">
    <location>
        <begin position="313"/>
        <end position="350"/>
    </location>
</feature>
<dbReference type="AlphaFoldDB" id="A0AAN6YVK0"/>
<organism evidence="4 5">
    <name type="scientific">Canariomyces notabilis</name>
    <dbReference type="NCBI Taxonomy" id="2074819"/>
    <lineage>
        <taxon>Eukaryota</taxon>
        <taxon>Fungi</taxon>
        <taxon>Dikarya</taxon>
        <taxon>Ascomycota</taxon>
        <taxon>Pezizomycotina</taxon>
        <taxon>Sordariomycetes</taxon>
        <taxon>Sordariomycetidae</taxon>
        <taxon>Sordariales</taxon>
        <taxon>Chaetomiaceae</taxon>
        <taxon>Canariomyces</taxon>
    </lineage>
</organism>
<dbReference type="GO" id="GO:0000981">
    <property type="term" value="F:DNA-binding transcription factor activity, RNA polymerase II-specific"/>
    <property type="evidence" value="ECO:0007669"/>
    <property type="project" value="InterPro"/>
</dbReference>
<dbReference type="InterPro" id="IPR036864">
    <property type="entry name" value="Zn2-C6_fun-type_DNA-bd_sf"/>
</dbReference>
<evidence type="ECO:0000256" key="1">
    <source>
        <dbReference type="ARBA" id="ARBA00023242"/>
    </source>
</evidence>
<dbReference type="RefSeq" id="XP_064672703.1">
    <property type="nucleotide sequence ID" value="XM_064817461.1"/>
</dbReference>
<keyword evidence="5" id="KW-1185">Reference proteome</keyword>
<evidence type="ECO:0000259" key="3">
    <source>
        <dbReference type="PROSITE" id="PS50048"/>
    </source>
</evidence>
<keyword evidence="1" id="KW-0539">Nucleus</keyword>
<feature type="region of interest" description="Disordered" evidence="2">
    <location>
        <begin position="197"/>
        <end position="350"/>
    </location>
</feature>
<sequence length="852" mass="92163">MASVASASLGASPVSPYDFEFPPASGATDPPGGDLDDDAFWSVISSAAAGGTSVGTGPGSVGLISSPSAHSLGSPWAVLGHRASGQQHLEQLELSPAALSPGLGGEIDQHSGFGHRSSFDQQGGSVGGDGFSATAADGNWSFAQFLAQDLQDYSGALLGAPYNGDLTGLFNTPGDAQLPLGESLALANMPPWEPLSNLRGTNNFGNDRPTNADSNSGTIFIMEDPNLIAPSPPSSHLYSPPTHSASPASAHSPRSPVPIKQEPSSTSSNRSSSSPEHSKPSPPTATAHPTTTAAIPIRKANTSNRVQKRKPQTSASLSASSVAAAVSTSPTTSADSSSSSPSPPGAAAAAASKFHILTPDSISRQMDKPNRFECFEAHRPSQRGRKGPLATDTKQSALQVRRMGACFSCHARKVKCDKERPCRSCVRLAQQVPQVVCWQFSDFTAVLFPEFIRGHLRKEAVARFLSEHVERFIHDKPCTVEMYSGYGFSARLVVPARFFTAKTVAALQHWHLHGGVNQVELQATSAAPIGLDGGQAQNAEGGGAGGSGGGEGQRNEMRKRLREYVQAIVGERDFAALVTPLPQHTLLPRKLLKIVHDYANRSDLAMVKRALTIYTMHYVMTKHLVLTDRCVAELGPTGLVPQGVPFVTARVLNRQLKAVLDEMLCQEVQKLFENFSKSLKPKLRSEWAPCLASFLVMCLIMESIEVAADSHVMTENEISLRRYLPPRWKRSFALQVNSEIENMPFKQFAFQFHQIYQTHSRDAAARSFNPLLDDSCFEQAELDGPAEDMVRKLRRFIDADWSELDYLTADPILPNNEEHVYPRNVAYDYTGRLVAKFLLSFTDEKYIFGRKV</sequence>